<sequence length="191" mass="21305">MKKLAIALVFGATLGTAHAECYLRSTTQANSQANVERISDIRKWVTPYVNDVETGKQCSVTFKAQILGRWFAGIGNHSWVDENTTDEVGCAVALELGKQALVNNNAATKLHSQQTLVCSDEPSLKERPVLEGDIIKESMVKPHPNKPYPFAYNGAVCKWFTEMDITPSGMYQWQGIICEIRPGEWRVVNKF</sequence>
<proteinExistence type="predicted"/>
<organism evidence="1">
    <name type="scientific">uncultured Caudovirales phage</name>
    <dbReference type="NCBI Taxonomy" id="2100421"/>
    <lineage>
        <taxon>Viruses</taxon>
        <taxon>Duplodnaviria</taxon>
        <taxon>Heunggongvirae</taxon>
        <taxon>Uroviricota</taxon>
        <taxon>Caudoviricetes</taxon>
        <taxon>Peduoviridae</taxon>
        <taxon>Maltschvirus</taxon>
        <taxon>Maltschvirus maltsch</taxon>
    </lineage>
</organism>
<protein>
    <submittedName>
        <fullName evidence="1">Uncharacterized protein</fullName>
    </submittedName>
</protein>
<dbReference type="EMBL" id="LR796237">
    <property type="protein sequence ID" value="CAB4129853.1"/>
    <property type="molecule type" value="Genomic_DNA"/>
</dbReference>
<evidence type="ECO:0000313" key="1">
    <source>
        <dbReference type="EMBL" id="CAB4129853.1"/>
    </source>
</evidence>
<reference evidence="1" key="1">
    <citation type="submission" date="2020-04" db="EMBL/GenBank/DDBJ databases">
        <authorList>
            <person name="Chiriac C."/>
            <person name="Salcher M."/>
            <person name="Ghai R."/>
            <person name="Kavagutti S V."/>
        </authorList>
    </citation>
    <scope>NUCLEOTIDE SEQUENCE</scope>
</reference>
<gene>
    <name evidence="1" type="ORF">UFOVP116_146</name>
</gene>
<accession>A0A6J5L957</accession>
<name>A0A6J5L957_9CAUD</name>